<comment type="similarity">
    <text evidence="1">Belongs to the short-chain dehydrogenases/reductases (SDR) family.</text>
</comment>
<dbReference type="InterPro" id="IPR002347">
    <property type="entry name" value="SDR_fam"/>
</dbReference>
<dbReference type="SUPFAM" id="SSF51735">
    <property type="entry name" value="NAD(P)-binding Rossmann-fold domains"/>
    <property type="match status" value="1"/>
</dbReference>
<reference evidence="2 3" key="1">
    <citation type="submission" date="2019-02" db="EMBL/GenBank/DDBJ databases">
        <title>Prokaryotic population dynamics and viral predation in marine succession experiment using metagenomics: the confinement effect.</title>
        <authorList>
            <person name="Haro-Moreno J.M."/>
            <person name="Rodriguez-Valera F."/>
            <person name="Lopez-Perez M."/>
        </authorList>
    </citation>
    <scope>NUCLEOTIDE SEQUENCE [LARGE SCALE GENOMIC DNA]</scope>
    <source>
        <strain evidence="2">MED-G157</strain>
    </source>
</reference>
<protein>
    <submittedName>
        <fullName evidence="2">SDR family oxidoreductase</fullName>
    </submittedName>
</protein>
<organism evidence="2 3">
    <name type="scientific">OM182 bacterium</name>
    <dbReference type="NCBI Taxonomy" id="2510334"/>
    <lineage>
        <taxon>Bacteria</taxon>
        <taxon>Pseudomonadati</taxon>
        <taxon>Pseudomonadota</taxon>
        <taxon>Gammaproteobacteria</taxon>
        <taxon>OMG group</taxon>
        <taxon>OM182 clade</taxon>
    </lineage>
</organism>
<proteinExistence type="inferred from homology"/>
<dbReference type="FunFam" id="3.40.50.720:FF:000084">
    <property type="entry name" value="Short-chain dehydrogenase reductase"/>
    <property type="match status" value="1"/>
</dbReference>
<dbReference type="Pfam" id="PF13561">
    <property type="entry name" value="adh_short_C2"/>
    <property type="match status" value="1"/>
</dbReference>
<dbReference type="InterPro" id="IPR036291">
    <property type="entry name" value="NAD(P)-bd_dom_sf"/>
</dbReference>
<name>A0A520S429_9GAMM</name>
<dbReference type="AlphaFoldDB" id="A0A520S429"/>
<dbReference type="PANTHER" id="PTHR42879">
    <property type="entry name" value="3-OXOACYL-(ACYL-CARRIER-PROTEIN) REDUCTASE"/>
    <property type="match status" value="1"/>
</dbReference>
<evidence type="ECO:0000313" key="2">
    <source>
        <dbReference type="EMBL" id="RZO77238.1"/>
    </source>
</evidence>
<evidence type="ECO:0000313" key="3">
    <source>
        <dbReference type="Proteomes" id="UP000316199"/>
    </source>
</evidence>
<evidence type="ECO:0000256" key="1">
    <source>
        <dbReference type="ARBA" id="ARBA00006484"/>
    </source>
</evidence>
<dbReference type="Gene3D" id="3.40.50.720">
    <property type="entry name" value="NAD(P)-binding Rossmann-like Domain"/>
    <property type="match status" value="1"/>
</dbReference>
<accession>A0A520S429</accession>
<dbReference type="Proteomes" id="UP000316199">
    <property type="component" value="Unassembled WGS sequence"/>
</dbReference>
<dbReference type="InterPro" id="IPR050259">
    <property type="entry name" value="SDR"/>
</dbReference>
<comment type="caution">
    <text evidence="2">The sequence shown here is derived from an EMBL/GenBank/DDBJ whole genome shotgun (WGS) entry which is preliminary data.</text>
</comment>
<dbReference type="EMBL" id="SHAG01000004">
    <property type="protein sequence ID" value="RZO77238.1"/>
    <property type="molecule type" value="Genomic_DNA"/>
</dbReference>
<gene>
    <name evidence="2" type="ORF">EVA68_02185</name>
</gene>
<sequence>MDLGVRGKVAIITGGSNGIGRAAAERLSMEGALVAIVSRTQSDLDRVAGQIGELSGNEVIGIAADVSDEKAVELMVGKVVSKWNRIDILVNNAGTSMGSTFEAMTNEMVEKDFALKVMGAIYCTRHVLPYLKQAGGSICNTTTPGGKAPGAGSQPTALSRASGISLTKSWSKEFAEHGVRVNTVCVGLLKSRQHARRWEAAQHKNPNVSLEEHYESMGRNVPMGRVGEAAEAGDVIAFLCSESASYVTGASVNVDGGTAPVV</sequence>
<dbReference type="PRINTS" id="PR00081">
    <property type="entry name" value="GDHRDH"/>
</dbReference>